<dbReference type="PATRIC" id="fig|401562.3.peg.1295"/>
<dbReference type="SMART" id="SM00822">
    <property type="entry name" value="PKS_KR"/>
    <property type="match status" value="1"/>
</dbReference>
<dbReference type="RefSeq" id="WP_058634781.1">
    <property type="nucleotide sequence ID" value="NZ_LDPZ01000019.1"/>
</dbReference>
<dbReference type="InterPro" id="IPR020904">
    <property type="entry name" value="Sc_DH/Rdtase_CS"/>
</dbReference>
<comment type="similarity">
    <text evidence="1 3">Belongs to the short-chain dehydrogenases/reductases (SDR) family.</text>
</comment>
<dbReference type="InterPro" id="IPR002347">
    <property type="entry name" value="SDR_fam"/>
</dbReference>
<accession>A0A175R970</accession>
<dbReference type="GO" id="GO:0016491">
    <property type="term" value="F:oxidoreductase activity"/>
    <property type="evidence" value="ECO:0007669"/>
    <property type="project" value="UniProtKB-KW"/>
</dbReference>
<dbReference type="PROSITE" id="PS00061">
    <property type="entry name" value="ADH_SHORT"/>
    <property type="match status" value="1"/>
</dbReference>
<name>A0A175R970_9HYPH</name>
<evidence type="ECO:0000313" key="7">
    <source>
        <dbReference type="Proteomes" id="UP000078272"/>
    </source>
</evidence>
<dbReference type="InterPro" id="IPR036291">
    <property type="entry name" value="NAD(P)-bd_dom_sf"/>
</dbReference>
<dbReference type="eggNOG" id="COG4221">
    <property type="taxonomic scope" value="Bacteria"/>
</dbReference>
<dbReference type="STRING" id="401562.NS365_08085"/>
<evidence type="ECO:0000256" key="2">
    <source>
        <dbReference type="ARBA" id="ARBA00023002"/>
    </source>
</evidence>
<dbReference type="PRINTS" id="PR00081">
    <property type="entry name" value="GDHRDH"/>
</dbReference>
<feature type="region of interest" description="Disordered" evidence="4">
    <location>
        <begin position="138"/>
        <end position="164"/>
    </location>
</feature>
<keyword evidence="2" id="KW-0560">Oxidoreductase</keyword>
<reference evidence="6 7" key="1">
    <citation type="journal article" date="2016" name="Front. Microbiol.">
        <title>Genomic Resource of Rice Seed Associated Bacteria.</title>
        <authorList>
            <person name="Midha S."/>
            <person name="Bansal K."/>
            <person name="Sharma S."/>
            <person name="Kumar N."/>
            <person name="Patil P.P."/>
            <person name="Chaudhry V."/>
            <person name="Patil P.B."/>
        </authorList>
    </citation>
    <scope>NUCLEOTIDE SEQUENCE [LARGE SCALE GENOMIC DNA]</scope>
    <source>
        <strain evidence="6 7">NS226</strain>
    </source>
</reference>
<evidence type="ECO:0000313" key="6">
    <source>
        <dbReference type="EMBL" id="KTQ95894.1"/>
    </source>
</evidence>
<sequence>MAQVSQPRGVAIVTGAGSGIGRASALALAADGWRVVLAGRRREALEETAALAGGAETLVVPTDVTVEGDVAALFDQAVETFGRVDFVFNNAGTNTSAVPIDELPVAEWTRVVSANLTGVFLCMREAFRVMKRQEPGGGRIVNNGSISSQVPRPHSAPYTATKHGVSGLTKSGSLDGRAHNIAVGQIDIGNVASDMTSRMGGGVLQAHGGIAPEPVMAMENVARSIVLMASLPPQANVFQMTVMASDMPFVGRG</sequence>
<dbReference type="SUPFAM" id="SSF51735">
    <property type="entry name" value="NAD(P)-binding Rossmann-fold domains"/>
    <property type="match status" value="1"/>
</dbReference>
<dbReference type="Gene3D" id="3.40.50.720">
    <property type="entry name" value="NAD(P)-binding Rossmann-like Domain"/>
    <property type="match status" value="1"/>
</dbReference>
<proteinExistence type="inferred from homology"/>
<dbReference type="CDD" id="cd05233">
    <property type="entry name" value="SDR_c"/>
    <property type="match status" value="1"/>
</dbReference>
<dbReference type="FunFam" id="3.40.50.720:FF:000084">
    <property type="entry name" value="Short-chain dehydrogenase reductase"/>
    <property type="match status" value="1"/>
</dbReference>
<dbReference type="PRINTS" id="PR00080">
    <property type="entry name" value="SDRFAMILY"/>
</dbReference>
<dbReference type="Proteomes" id="UP000078272">
    <property type="component" value="Unassembled WGS sequence"/>
</dbReference>
<dbReference type="InterPro" id="IPR057326">
    <property type="entry name" value="KR_dom"/>
</dbReference>
<evidence type="ECO:0000256" key="1">
    <source>
        <dbReference type="ARBA" id="ARBA00006484"/>
    </source>
</evidence>
<dbReference type="AlphaFoldDB" id="A0A175R970"/>
<dbReference type="PANTHER" id="PTHR43669:SF12">
    <property type="entry name" value="BLR5618 PROTEIN"/>
    <property type="match status" value="1"/>
</dbReference>
<protein>
    <submittedName>
        <fullName evidence="6">3-oxoacyl-ACP reductase</fullName>
    </submittedName>
</protein>
<evidence type="ECO:0000256" key="4">
    <source>
        <dbReference type="SAM" id="MobiDB-lite"/>
    </source>
</evidence>
<feature type="domain" description="Ketoreductase" evidence="5">
    <location>
        <begin position="9"/>
        <end position="189"/>
    </location>
</feature>
<comment type="caution">
    <text evidence="6">The sequence shown here is derived from an EMBL/GenBank/DDBJ whole genome shotgun (WGS) entry which is preliminary data.</text>
</comment>
<dbReference type="OrthoDB" id="658698at2"/>
<evidence type="ECO:0000259" key="5">
    <source>
        <dbReference type="SMART" id="SM00822"/>
    </source>
</evidence>
<dbReference type="EMBL" id="LDPZ01000019">
    <property type="protein sequence ID" value="KTQ95894.1"/>
    <property type="molecule type" value="Genomic_DNA"/>
</dbReference>
<dbReference type="PANTHER" id="PTHR43669">
    <property type="entry name" value="5-KETO-D-GLUCONATE 5-REDUCTASE"/>
    <property type="match status" value="1"/>
</dbReference>
<evidence type="ECO:0000256" key="3">
    <source>
        <dbReference type="RuleBase" id="RU000363"/>
    </source>
</evidence>
<organism evidence="6 7">
    <name type="scientific">Aureimonas ureilytica</name>
    <dbReference type="NCBI Taxonomy" id="401562"/>
    <lineage>
        <taxon>Bacteria</taxon>
        <taxon>Pseudomonadati</taxon>
        <taxon>Pseudomonadota</taxon>
        <taxon>Alphaproteobacteria</taxon>
        <taxon>Hyphomicrobiales</taxon>
        <taxon>Aurantimonadaceae</taxon>
        <taxon>Aureimonas</taxon>
    </lineage>
</organism>
<gene>
    <name evidence="6" type="ORF">NS226_09440</name>
</gene>
<dbReference type="Pfam" id="PF00106">
    <property type="entry name" value="adh_short"/>
    <property type="match status" value="1"/>
</dbReference>